<evidence type="ECO:0000256" key="1">
    <source>
        <dbReference type="ARBA" id="ARBA00005417"/>
    </source>
</evidence>
<feature type="region of interest" description="Disordered" evidence="6">
    <location>
        <begin position="252"/>
        <end position="271"/>
    </location>
</feature>
<sequence length="271" mass="28541">MSGEILRLRDVSISRGEVPIVHDVSLDVVPGAVTLILGANGAGKTTLMDGIAGLVRNTSGTIHLDGVAIERFPTYRRAQAGLGYVEQSRTVFRTLTVEQNLLVSQAGKGDLDMVYRLFPELEKRRNLQAGHLSGGEQQMVVLGRALISDPKVVLIDEMSLGLAPVIVSRLMKAVGDLVGLGIAVLLIEQFAHLALEVGTNAYVLRKGRVVFSGPCEELRGADQRLHELYFGAAPATAADAAAPVAQPVAQPVAAGTPAVPSDGPEPEGGTR</sequence>
<dbReference type="GO" id="GO:0005524">
    <property type="term" value="F:ATP binding"/>
    <property type="evidence" value="ECO:0007669"/>
    <property type="project" value="UniProtKB-KW"/>
</dbReference>
<dbReference type="PROSITE" id="PS00211">
    <property type="entry name" value="ABC_TRANSPORTER_1"/>
    <property type="match status" value="1"/>
</dbReference>
<dbReference type="InterPro" id="IPR017871">
    <property type="entry name" value="ABC_transporter-like_CS"/>
</dbReference>
<evidence type="ECO:0000256" key="5">
    <source>
        <dbReference type="ARBA" id="ARBA00022970"/>
    </source>
</evidence>
<organism evidence="8 9">
    <name type="scientific">Microtetraspora fusca</name>
    <dbReference type="NCBI Taxonomy" id="1997"/>
    <lineage>
        <taxon>Bacteria</taxon>
        <taxon>Bacillati</taxon>
        <taxon>Actinomycetota</taxon>
        <taxon>Actinomycetes</taxon>
        <taxon>Streptosporangiales</taxon>
        <taxon>Streptosporangiaceae</taxon>
        <taxon>Microtetraspora</taxon>
    </lineage>
</organism>
<dbReference type="PROSITE" id="PS50893">
    <property type="entry name" value="ABC_TRANSPORTER_2"/>
    <property type="match status" value="1"/>
</dbReference>
<dbReference type="PANTHER" id="PTHR43820">
    <property type="entry name" value="HIGH-AFFINITY BRANCHED-CHAIN AMINO ACID TRANSPORT ATP-BINDING PROTEIN LIVF"/>
    <property type="match status" value="1"/>
</dbReference>
<dbReference type="SMART" id="SM00382">
    <property type="entry name" value="AAA"/>
    <property type="match status" value="1"/>
</dbReference>
<keyword evidence="4 8" id="KW-0067">ATP-binding</keyword>
<accession>A0ABW6VE55</accession>
<keyword evidence="3" id="KW-0547">Nucleotide-binding</keyword>
<keyword evidence="2" id="KW-0813">Transport</keyword>
<dbReference type="PANTHER" id="PTHR43820:SF4">
    <property type="entry name" value="HIGH-AFFINITY BRANCHED-CHAIN AMINO ACID TRANSPORT ATP-BINDING PROTEIN LIVF"/>
    <property type="match status" value="1"/>
</dbReference>
<dbReference type="Pfam" id="PF00005">
    <property type="entry name" value="ABC_tran"/>
    <property type="match status" value="1"/>
</dbReference>
<dbReference type="EMBL" id="JBIAXI010000017">
    <property type="protein sequence ID" value="MFF4776392.1"/>
    <property type="molecule type" value="Genomic_DNA"/>
</dbReference>
<dbReference type="RefSeq" id="WP_387344746.1">
    <property type="nucleotide sequence ID" value="NZ_JBIAXI010000017.1"/>
</dbReference>
<evidence type="ECO:0000256" key="3">
    <source>
        <dbReference type="ARBA" id="ARBA00022741"/>
    </source>
</evidence>
<name>A0ABW6VE55_MICFU</name>
<keyword evidence="5" id="KW-0029">Amino-acid transport</keyword>
<dbReference type="Gene3D" id="3.40.50.300">
    <property type="entry name" value="P-loop containing nucleotide triphosphate hydrolases"/>
    <property type="match status" value="1"/>
</dbReference>
<dbReference type="InterPro" id="IPR052156">
    <property type="entry name" value="BCAA_Transport_ATP-bd_LivF"/>
</dbReference>
<evidence type="ECO:0000256" key="2">
    <source>
        <dbReference type="ARBA" id="ARBA00022448"/>
    </source>
</evidence>
<dbReference type="InterPro" id="IPR027417">
    <property type="entry name" value="P-loop_NTPase"/>
</dbReference>
<proteinExistence type="inferred from homology"/>
<evidence type="ECO:0000313" key="8">
    <source>
        <dbReference type="EMBL" id="MFF4776392.1"/>
    </source>
</evidence>
<evidence type="ECO:0000256" key="6">
    <source>
        <dbReference type="SAM" id="MobiDB-lite"/>
    </source>
</evidence>
<comment type="similarity">
    <text evidence="1">Belongs to the ABC transporter superfamily.</text>
</comment>
<dbReference type="Proteomes" id="UP001602119">
    <property type="component" value="Unassembled WGS sequence"/>
</dbReference>
<gene>
    <name evidence="8" type="ORF">ACFY05_26380</name>
</gene>
<reference evidence="8 9" key="1">
    <citation type="submission" date="2024-10" db="EMBL/GenBank/DDBJ databases">
        <title>The Natural Products Discovery Center: Release of the First 8490 Sequenced Strains for Exploring Actinobacteria Biosynthetic Diversity.</title>
        <authorList>
            <person name="Kalkreuter E."/>
            <person name="Kautsar S.A."/>
            <person name="Yang D."/>
            <person name="Bader C.D."/>
            <person name="Teijaro C.N."/>
            <person name="Fluegel L."/>
            <person name="Davis C.M."/>
            <person name="Simpson J.R."/>
            <person name="Lauterbach L."/>
            <person name="Steele A.D."/>
            <person name="Gui C."/>
            <person name="Meng S."/>
            <person name="Li G."/>
            <person name="Viehrig K."/>
            <person name="Ye F."/>
            <person name="Su P."/>
            <person name="Kiefer A.F."/>
            <person name="Nichols A."/>
            <person name="Cepeda A.J."/>
            <person name="Yan W."/>
            <person name="Fan B."/>
            <person name="Jiang Y."/>
            <person name="Adhikari A."/>
            <person name="Zheng C.-J."/>
            <person name="Schuster L."/>
            <person name="Cowan T.M."/>
            <person name="Smanski M.J."/>
            <person name="Chevrette M.G."/>
            <person name="De Carvalho L.P.S."/>
            <person name="Shen B."/>
        </authorList>
    </citation>
    <scope>NUCLEOTIDE SEQUENCE [LARGE SCALE GENOMIC DNA]</scope>
    <source>
        <strain evidence="8 9">NPDC001281</strain>
    </source>
</reference>
<evidence type="ECO:0000313" key="9">
    <source>
        <dbReference type="Proteomes" id="UP001602119"/>
    </source>
</evidence>
<keyword evidence="9" id="KW-1185">Reference proteome</keyword>
<feature type="domain" description="ABC transporter" evidence="7">
    <location>
        <begin position="6"/>
        <end position="231"/>
    </location>
</feature>
<protein>
    <submittedName>
        <fullName evidence="8">ABC transporter ATP-binding protein</fullName>
    </submittedName>
</protein>
<evidence type="ECO:0000256" key="4">
    <source>
        <dbReference type="ARBA" id="ARBA00022840"/>
    </source>
</evidence>
<dbReference type="InterPro" id="IPR003439">
    <property type="entry name" value="ABC_transporter-like_ATP-bd"/>
</dbReference>
<comment type="caution">
    <text evidence="8">The sequence shown here is derived from an EMBL/GenBank/DDBJ whole genome shotgun (WGS) entry which is preliminary data.</text>
</comment>
<dbReference type="CDD" id="cd03224">
    <property type="entry name" value="ABC_TM1139_LivF_branched"/>
    <property type="match status" value="1"/>
</dbReference>
<evidence type="ECO:0000259" key="7">
    <source>
        <dbReference type="PROSITE" id="PS50893"/>
    </source>
</evidence>
<dbReference type="SUPFAM" id="SSF52540">
    <property type="entry name" value="P-loop containing nucleoside triphosphate hydrolases"/>
    <property type="match status" value="1"/>
</dbReference>
<dbReference type="InterPro" id="IPR003593">
    <property type="entry name" value="AAA+_ATPase"/>
</dbReference>